<dbReference type="InterPro" id="IPR000719">
    <property type="entry name" value="Prot_kinase_dom"/>
</dbReference>
<reference evidence="14" key="1">
    <citation type="submission" date="2022-11" db="UniProtKB">
        <authorList>
            <consortium name="WormBaseParasite"/>
        </authorList>
    </citation>
    <scope>IDENTIFICATION</scope>
</reference>
<dbReference type="GO" id="GO:0004674">
    <property type="term" value="F:protein serine/threonine kinase activity"/>
    <property type="evidence" value="ECO:0007669"/>
    <property type="project" value="UniProtKB-KW"/>
</dbReference>
<keyword evidence="6 9" id="KW-0067">ATP-binding</keyword>
<dbReference type="WBParaSite" id="jg24028">
    <property type="protein sequence ID" value="jg24028"/>
    <property type="gene ID" value="jg24028"/>
</dbReference>
<evidence type="ECO:0000256" key="6">
    <source>
        <dbReference type="ARBA" id="ARBA00022840"/>
    </source>
</evidence>
<feature type="signal peptide" evidence="11">
    <location>
        <begin position="1"/>
        <end position="21"/>
    </location>
</feature>
<keyword evidence="11" id="KW-0732">Signal</keyword>
<evidence type="ECO:0000256" key="9">
    <source>
        <dbReference type="PROSITE-ProRule" id="PRU10141"/>
    </source>
</evidence>
<evidence type="ECO:0000313" key="14">
    <source>
        <dbReference type="WBParaSite" id="jg24028"/>
    </source>
</evidence>
<dbReference type="InterPro" id="IPR050236">
    <property type="entry name" value="Ser_Thr_kinase_AGC"/>
</dbReference>
<comment type="catalytic activity">
    <reaction evidence="8">
        <text>L-seryl-[protein] + ATP = O-phospho-L-seryl-[protein] + ADP + H(+)</text>
        <dbReference type="Rhea" id="RHEA:17989"/>
        <dbReference type="Rhea" id="RHEA-COMP:9863"/>
        <dbReference type="Rhea" id="RHEA-COMP:11604"/>
        <dbReference type="ChEBI" id="CHEBI:15378"/>
        <dbReference type="ChEBI" id="CHEBI:29999"/>
        <dbReference type="ChEBI" id="CHEBI:30616"/>
        <dbReference type="ChEBI" id="CHEBI:83421"/>
        <dbReference type="ChEBI" id="CHEBI:456216"/>
        <dbReference type="EC" id="2.7.11.1"/>
    </reaction>
</comment>
<accession>A0A915DXL7</accession>
<dbReference type="AlphaFoldDB" id="A0A915DXL7"/>
<keyword evidence="5" id="KW-0418">Kinase</keyword>
<name>A0A915DXL7_9BILA</name>
<evidence type="ECO:0000256" key="8">
    <source>
        <dbReference type="ARBA" id="ARBA00048679"/>
    </source>
</evidence>
<dbReference type="InterPro" id="IPR017441">
    <property type="entry name" value="Protein_kinase_ATP_BS"/>
</dbReference>
<evidence type="ECO:0000256" key="2">
    <source>
        <dbReference type="ARBA" id="ARBA00022527"/>
    </source>
</evidence>
<keyword evidence="13" id="KW-1185">Reference proteome</keyword>
<sequence length="144" mass="16565">MQGKIFLSFILLQLCIALAFGEVSKTDRNAKRKANIQASKYSQKFNSFLEPDAKFDEFKPKRALGQGSFGVVQLVEHKRDGKLYAMKTIELEKNGFAEFQTEVNALRSSTSQFIVPLIYSFWDEHWLYGHLVFNLCLVAIFLIF</sequence>
<proteinExistence type="predicted"/>
<keyword evidence="10" id="KW-0812">Transmembrane</keyword>
<dbReference type="SUPFAM" id="SSF56112">
    <property type="entry name" value="Protein kinase-like (PK-like)"/>
    <property type="match status" value="1"/>
</dbReference>
<evidence type="ECO:0000313" key="13">
    <source>
        <dbReference type="Proteomes" id="UP000887574"/>
    </source>
</evidence>
<dbReference type="PANTHER" id="PTHR24356">
    <property type="entry name" value="SERINE/THREONINE-PROTEIN KINASE"/>
    <property type="match status" value="1"/>
</dbReference>
<keyword evidence="4 9" id="KW-0547">Nucleotide-binding</keyword>
<keyword evidence="3" id="KW-0808">Transferase</keyword>
<keyword evidence="10" id="KW-1133">Transmembrane helix</keyword>
<dbReference type="Gene3D" id="3.30.200.20">
    <property type="entry name" value="Phosphorylase Kinase, domain 1"/>
    <property type="match status" value="1"/>
</dbReference>
<feature type="transmembrane region" description="Helical" evidence="10">
    <location>
        <begin position="125"/>
        <end position="143"/>
    </location>
</feature>
<evidence type="ECO:0000256" key="1">
    <source>
        <dbReference type="ARBA" id="ARBA00012513"/>
    </source>
</evidence>
<evidence type="ECO:0000256" key="10">
    <source>
        <dbReference type="SAM" id="Phobius"/>
    </source>
</evidence>
<dbReference type="Pfam" id="PF00069">
    <property type="entry name" value="Pkinase"/>
    <property type="match status" value="1"/>
</dbReference>
<feature type="binding site" evidence="9">
    <location>
        <position position="87"/>
    </location>
    <ligand>
        <name>ATP</name>
        <dbReference type="ChEBI" id="CHEBI:30616"/>
    </ligand>
</feature>
<evidence type="ECO:0000259" key="12">
    <source>
        <dbReference type="PROSITE" id="PS50011"/>
    </source>
</evidence>
<dbReference type="Proteomes" id="UP000887574">
    <property type="component" value="Unplaced"/>
</dbReference>
<dbReference type="PROSITE" id="PS00107">
    <property type="entry name" value="PROTEIN_KINASE_ATP"/>
    <property type="match status" value="1"/>
</dbReference>
<evidence type="ECO:0000256" key="7">
    <source>
        <dbReference type="ARBA" id="ARBA00047899"/>
    </source>
</evidence>
<dbReference type="PROSITE" id="PS50011">
    <property type="entry name" value="PROTEIN_KINASE_DOM"/>
    <property type="match status" value="1"/>
</dbReference>
<evidence type="ECO:0000256" key="3">
    <source>
        <dbReference type="ARBA" id="ARBA00022679"/>
    </source>
</evidence>
<keyword evidence="10" id="KW-0472">Membrane</keyword>
<feature type="chain" id="PRO_5038138943" description="non-specific serine/threonine protein kinase" evidence="11">
    <location>
        <begin position="22"/>
        <end position="144"/>
    </location>
</feature>
<evidence type="ECO:0000256" key="4">
    <source>
        <dbReference type="ARBA" id="ARBA00022741"/>
    </source>
</evidence>
<protein>
    <recommendedName>
        <fullName evidence="1">non-specific serine/threonine protein kinase</fullName>
        <ecNumber evidence="1">2.7.11.1</ecNumber>
    </recommendedName>
</protein>
<organism evidence="13 14">
    <name type="scientific">Ditylenchus dipsaci</name>
    <dbReference type="NCBI Taxonomy" id="166011"/>
    <lineage>
        <taxon>Eukaryota</taxon>
        <taxon>Metazoa</taxon>
        <taxon>Ecdysozoa</taxon>
        <taxon>Nematoda</taxon>
        <taxon>Chromadorea</taxon>
        <taxon>Rhabditida</taxon>
        <taxon>Tylenchina</taxon>
        <taxon>Tylenchomorpha</taxon>
        <taxon>Sphaerularioidea</taxon>
        <taxon>Anguinidae</taxon>
        <taxon>Anguininae</taxon>
        <taxon>Ditylenchus</taxon>
    </lineage>
</organism>
<dbReference type="InterPro" id="IPR011009">
    <property type="entry name" value="Kinase-like_dom_sf"/>
</dbReference>
<evidence type="ECO:0000256" key="11">
    <source>
        <dbReference type="SAM" id="SignalP"/>
    </source>
</evidence>
<comment type="catalytic activity">
    <reaction evidence="7">
        <text>L-threonyl-[protein] + ATP = O-phospho-L-threonyl-[protein] + ADP + H(+)</text>
        <dbReference type="Rhea" id="RHEA:46608"/>
        <dbReference type="Rhea" id="RHEA-COMP:11060"/>
        <dbReference type="Rhea" id="RHEA-COMP:11605"/>
        <dbReference type="ChEBI" id="CHEBI:15378"/>
        <dbReference type="ChEBI" id="CHEBI:30013"/>
        <dbReference type="ChEBI" id="CHEBI:30616"/>
        <dbReference type="ChEBI" id="CHEBI:61977"/>
        <dbReference type="ChEBI" id="CHEBI:456216"/>
        <dbReference type="EC" id="2.7.11.1"/>
    </reaction>
</comment>
<feature type="domain" description="Protein kinase" evidence="12">
    <location>
        <begin position="58"/>
        <end position="144"/>
    </location>
</feature>
<dbReference type="GO" id="GO:0005524">
    <property type="term" value="F:ATP binding"/>
    <property type="evidence" value="ECO:0007669"/>
    <property type="project" value="UniProtKB-UniRule"/>
</dbReference>
<dbReference type="EC" id="2.7.11.1" evidence="1"/>
<evidence type="ECO:0000256" key="5">
    <source>
        <dbReference type="ARBA" id="ARBA00022777"/>
    </source>
</evidence>
<keyword evidence="2" id="KW-0723">Serine/threonine-protein kinase</keyword>